<dbReference type="PANTHER" id="PTHR21432:SF20">
    <property type="entry name" value="ACETYL-COA HYDROLASE"/>
    <property type="match status" value="1"/>
</dbReference>
<reference evidence="6 7" key="1">
    <citation type="submission" date="2019-11" db="EMBL/GenBank/DDBJ databases">
        <title>Whole-genome sequence of a the green, strictly anaerobic photosynthetic bacterium Heliobacillus mobilis DSM 6151.</title>
        <authorList>
            <person name="Kyndt J.A."/>
            <person name="Meyer T.E."/>
        </authorList>
    </citation>
    <scope>NUCLEOTIDE SEQUENCE [LARGE SCALE GENOMIC DNA]</scope>
    <source>
        <strain evidence="6 7">DSM 6151</strain>
    </source>
</reference>
<keyword evidence="3" id="KW-0276">Fatty acid metabolism</keyword>
<dbReference type="SUPFAM" id="SSF100950">
    <property type="entry name" value="NagB/RpiA/CoA transferase-like"/>
    <property type="match status" value="2"/>
</dbReference>
<feature type="binding site" evidence="3">
    <location>
        <begin position="218"/>
        <end position="222"/>
    </location>
    <ligand>
        <name>CoA</name>
        <dbReference type="ChEBI" id="CHEBI:57287"/>
    </ligand>
</feature>
<dbReference type="PANTHER" id="PTHR21432">
    <property type="entry name" value="ACETYL-COA HYDROLASE-RELATED"/>
    <property type="match status" value="1"/>
</dbReference>
<dbReference type="InterPro" id="IPR023990">
    <property type="entry name" value="Butryl-CoA_acetate_CoA_Tfrase"/>
</dbReference>
<dbReference type="Pfam" id="PF13336">
    <property type="entry name" value="AcetylCoA_hyd_C"/>
    <property type="match status" value="1"/>
</dbReference>
<dbReference type="Gene3D" id="3.30.750.70">
    <property type="entry name" value="4-hydroxybutyrate coenzyme like domains"/>
    <property type="match status" value="1"/>
</dbReference>
<dbReference type="EMBL" id="WNKU01000003">
    <property type="protein sequence ID" value="MTV48339.1"/>
    <property type="molecule type" value="Genomic_DNA"/>
</dbReference>
<evidence type="ECO:0000313" key="6">
    <source>
        <dbReference type="EMBL" id="MTV48339.1"/>
    </source>
</evidence>
<dbReference type="InterPro" id="IPR037171">
    <property type="entry name" value="NagB/RpiA_transferase-like"/>
</dbReference>
<feature type="active site" description="5-glutamyl coenzyme A thioester intermediate" evidence="3">
    <location>
        <position position="243"/>
    </location>
</feature>
<dbReference type="Gene3D" id="3.40.1080.10">
    <property type="entry name" value="Glutaconate Coenzyme A-transferase"/>
    <property type="match status" value="1"/>
</dbReference>
<feature type="domain" description="Acetyl-CoA hydrolase/transferase N-terminal" evidence="4">
    <location>
        <begin position="5"/>
        <end position="187"/>
    </location>
</feature>
<dbReference type="EC" id="2.8.3.-" evidence="3"/>
<comment type="pathway">
    <text evidence="3">Lipid metabolism; butanoate metabolism.</text>
</comment>
<keyword evidence="3" id="KW-0443">Lipid metabolism</keyword>
<dbReference type="Pfam" id="PF02550">
    <property type="entry name" value="AcetylCoA_hydro"/>
    <property type="match status" value="1"/>
</dbReference>
<evidence type="ECO:0000259" key="4">
    <source>
        <dbReference type="Pfam" id="PF02550"/>
    </source>
</evidence>
<name>A0A6I3SHJ0_HELMO</name>
<organism evidence="6 7">
    <name type="scientific">Heliobacterium mobile</name>
    <name type="common">Heliobacillus mobilis</name>
    <dbReference type="NCBI Taxonomy" id="28064"/>
    <lineage>
        <taxon>Bacteria</taxon>
        <taxon>Bacillati</taxon>
        <taxon>Bacillota</taxon>
        <taxon>Clostridia</taxon>
        <taxon>Eubacteriales</taxon>
        <taxon>Heliobacteriaceae</taxon>
        <taxon>Heliobacterium</taxon>
    </lineage>
</organism>
<evidence type="ECO:0000256" key="3">
    <source>
        <dbReference type="HAMAP-Rule" id="MF_03228"/>
    </source>
</evidence>
<sequence length="445" mass="49263">MSLQDIYRSKLVSPQQAAQLVKSGDWIEYGFCATAPRAFDTAMAERKEELFDVNIRVGVSVHPSKAFESDPTGEHFTWNSWHFTGLDRKYAGMGAAFYNPIKFSELPRYVLENQRTDIFVAQVAPMDKFGFFNFGVSNSHHYGAVARAKKIVVEVNEKMPRVHGGYAHGIHIDQVDCIIEGDNLPLPELPSAPPSEVDRAIAQLIMKEMHDGDCVQLGIGGMPNALGAMIAESDLKDLGGHTEMLADSFVDMFMAGRMNGRRKNIDNGRMAYTFALGSKKLYDFLDDNPFCASYPVDYTNSAEVAAKIDNLVTINNAVEIDLFGQVCAESAGVRHISGQGGQLDFVIAGYLSKGGRSFICLSSTYKDKQGNPKSRILPTITPGGIITDTRSNTMYVVTEYGMFNCKGQSAWQRAEGLIGIAHPDFREELIKNAEKMGIWRRSHKR</sequence>
<dbReference type="InterPro" id="IPR003702">
    <property type="entry name" value="ActCoA_hydro_N"/>
</dbReference>
<dbReference type="GO" id="GO:0006083">
    <property type="term" value="P:acetate metabolic process"/>
    <property type="evidence" value="ECO:0007669"/>
    <property type="project" value="InterPro"/>
</dbReference>
<evidence type="ECO:0000313" key="7">
    <source>
        <dbReference type="Proteomes" id="UP000430670"/>
    </source>
</evidence>
<keyword evidence="7" id="KW-1185">Reference proteome</keyword>
<keyword evidence="3" id="KW-0963">Cytoplasm</keyword>
<dbReference type="GO" id="GO:0019605">
    <property type="term" value="P:butyrate metabolic process"/>
    <property type="evidence" value="ECO:0007669"/>
    <property type="project" value="UniProtKB-UniRule"/>
</dbReference>
<dbReference type="Proteomes" id="UP000430670">
    <property type="component" value="Unassembled WGS sequence"/>
</dbReference>
<dbReference type="InterPro" id="IPR046433">
    <property type="entry name" value="ActCoA_hydro"/>
</dbReference>
<evidence type="ECO:0000259" key="5">
    <source>
        <dbReference type="Pfam" id="PF13336"/>
    </source>
</evidence>
<feature type="domain" description="Acetyl-CoA hydrolase/transferase C-terminal" evidence="5">
    <location>
        <begin position="277"/>
        <end position="433"/>
    </location>
</feature>
<dbReference type="InterPro" id="IPR026888">
    <property type="entry name" value="AcetylCoA_hyd_C"/>
</dbReference>
<evidence type="ECO:0000256" key="1">
    <source>
        <dbReference type="ARBA" id="ARBA00009632"/>
    </source>
</evidence>
<comment type="similarity">
    <text evidence="1 3">Belongs to the acetyl-CoA hydrolase/transferase family.</text>
</comment>
<dbReference type="Gene3D" id="3.40.1080.20">
    <property type="entry name" value="Acetyl-CoA hydrolase/transferase C-terminal domain"/>
    <property type="match status" value="1"/>
</dbReference>
<keyword evidence="2 3" id="KW-0808">Transferase</keyword>
<feature type="binding site" evidence="3">
    <location>
        <position position="341"/>
    </location>
    <ligand>
        <name>CoA</name>
        <dbReference type="ChEBI" id="CHEBI:57287"/>
    </ligand>
</feature>
<dbReference type="AlphaFoldDB" id="A0A6I3SHJ0"/>
<comment type="subcellular location">
    <subcellularLocation>
        <location evidence="3">Cytoplasm</location>
    </subcellularLocation>
</comment>
<dbReference type="GO" id="GO:0008775">
    <property type="term" value="F:acetate CoA-transferase activity"/>
    <property type="evidence" value="ECO:0007669"/>
    <property type="project" value="InterPro"/>
</dbReference>
<comment type="caution">
    <text evidence="6">The sequence shown here is derived from an EMBL/GenBank/DDBJ whole genome shotgun (WGS) entry which is preliminary data.</text>
</comment>
<dbReference type="GO" id="GO:0005737">
    <property type="term" value="C:cytoplasm"/>
    <property type="evidence" value="ECO:0007669"/>
    <property type="project" value="UniProtKB-SubCell"/>
</dbReference>
<accession>A0A6I3SHJ0</accession>
<dbReference type="RefSeq" id="WP_155475438.1">
    <property type="nucleotide sequence ID" value="NZ_WNKU01000003.1"/>
</dbReference>
<protein>
    <recommendedName>
        <fullName evidence="3">Probable butyrate:acetyl-CoA coenzyme A-transferase</fullName>
        <shortName evidence="3">Butyrate CoA-transferase</shortName>
        <ecNumber evidence="3">2.8.3.-</ecNumber>
    </recommendedName>
</protein>
<dbReference type="OrthoDB" id="9801795at2"/>
<dbReference type="GO" id="GO:0006084">
    <property type="term" value="P:acetyl-CoA metabolic process"/>
    <property type="evidence" value="ECO:0007669"/>
    <property type="project" value="UniProtKB-UniRule"/>
</dbReference>
<proteinExistence type="inferred from homology"/>
<dbReference type="InterPro" id="IPR038460">
    <property type="entry name" value="AcetylCoA_hyd_C_sf"/>
</dbReference>
<evidence type="ECO:0000256" key="2">
    <source>
        <dbReference type="ARBA" id="ARBA00022679"/>
    </source>
</evidence>
<dbReference type="UniPathway" id="UPA00863"/>
<comment type="function">
    <text evidence="3">Coenzyme A-transferase that converts butyrate to butyryl-CoA.</text>
</comment>
<comment type="catalytic activity">
    <reaction evidence="3">
        <text>butanoate + acetyl-CoA = butanoyl-CoA + acetate</text>
        <dbReference type="Rhea" id="RHEA:30071"/>
        <dbReference type="ChEBI" id="CHEBI:17968"/>
        <dbReference type="ChEBI" id="CHEBI:30089"/>
        <dbReference type="ChEBI" id="CHEBI:57288"/>
        <dbReference type="ChEBI" id="CHEBI:57371"/>
    </reaction>
</comment>
<feature type="binding site" evidence="3">
    <location>
        <position position="318"/>
    </location>
    <ligand>
        <name>CoA</name>
        <dbReference type="ChEBI" id="CHEBI:57287"/>
    </ligand>
</feature>
<dbReference type="HAMAP" id="MF_03228">
    <property type="entry name" value="But_CoA_trans"/>
    <property type="match status" value="1"/>
</dbReference>
<gene>
    <name evidence="6" type="ORF">GJ688_04985</name>
</gene>